<dbReference type="UniPathway" id="UPA00248">
    <property type="reaction ID" value="UER00314"/>
</dbReference>
<comment type="caution">
    <text evidence="7">The sequence shown here is derived from an EMBL/GenBank/DDBJ whole genome shotgun (WGS) entry which is preliminary data.</text>
</comment>
<dbReference type="PANTHER" id="PTHR43317:SF1">
    <property type="entry name" value="THERMOSPERMINE SYNTHASE ACAULIS5"/>
    <property type="match status" value="1"/>
</dbReference>
<feature type="transmembrane region" description="Helical" evidence="4">
    <location>
        <begin position="707"/>
        <end position="726"/>
    </location>
</feature>
<keyword evidence="4" id="KW-0812">Transmembrane</keyword>
<organism evidence="7 8">
    <name type="scientific">candidate division WOR-1 bacterium DG_54_3</name>
    <dbReference type="NCBI Taxonomy" id="1703775"/>
    <lineage>
        <taxon>Bacteria</taxon>
        <taxon>Bacillati</taxon>
        <taxon>Saganbacteria</taxon>
    </lineage>
</organism>
<feature type="transmembrane region" description="Helical" evidence="4">
    <location>
        <begin position="73"/>
        <end position="93"/>
    </location>
</feature>
<dbReference type="SUPFAM" id="SSF53335">
    <property type="entry name" value="S-adenosyl-L-methionine-dependent methyltransferases"/>
    <property type="match status" value="1"/>
</dbReference>
<sequence length="727" mass="81439">MKSGNLKKYAFLFAIALIGTAAITSQILLIREIINVFAGNELLYGLTIFLWLILYSSGSGLLGRFGDKLKNKFIAFITLQSLVAVLLPIEIFFSRIIKNLFGITLGATVDLSTTIFIIVLLLAPITLILGFQFALASLLLSETFQKESSQISRVYIFEALGSILGGLILAYLLIFFLNAFQIAAVLAVLISISFKAIGWSLSKKNIIFLGSGILIIALLLFASASYLNFYSAQQSWKNYHLVETTDSPYGRISITEDQGAHSIFENGGLVFSTADQLGNEEVAHLSLLLHPGPQDILLIGGGASGITDEILKYPIRSLDYVELDYKIIELAKKFARINPKVNIYTIDGVKYIQDTAKKYDLIIINLPDPSTTQINRFYTLEFFKKCKDRLAKGGILTLNLETSEAYLGRELKLLNQSIFKTLSHAFTHAVIIPGNFNYFFGSESKLVENRNALLRRWEERKIQTKYFRSDTLYYLLWPDKIKYVEEAVSFKDSTPLNTELKPISYYFELLIWASYFFSPLKNFFYALMKINFPYFLLILIAIFTVIKLISLKLRRITLPTIIALLGFTGMCVQLIIIYTFQSLYGYVYQTIGLLTTAFMAGLAMGSFLIYRQYDQIRDPSQMLKRILWLLLFNIAMIFILLKTFPLPLASFLVSLPIGAAFPLAVKIHEKYKPEIGSLAGILYGSDLLGGALAAIVTTILFIPIFGILSTFGVAITLALAAVVISYS</sequence>
<feature type="transmembrane region" description="Helical" evidence="4">
    <location>
        <begin position="42"/>
        <end position="61"/>
    </location>
</feature>
<feature type="transmembrane region" description="Helical" evidence="4">
    <location>
        <begin position="532"/>
        <end position="549"/>
    </location>
</feature>
<accession>A0A0S7XVT2</accession>
<keyword evidence="4" id="KW-0472">Membrane</keyword>
<feature type="transmembrane region" description="Helical" evidence="4">
    <location>
        <begin position="561"/>
        <end position="580"/>
    </location>
</feature>
<dbReference type="PANTHER" id="PTHR43317">
    <property type="entry name" value="THERMOSPERMINE SYNTHASE ACAULIS5"/>
    <property type="match status" value="1"/>
</dbReference>
<evidence type="ECO:0000313" key="7">
    <source>
        <dbReference type="EMBL" id="KPJ66367.1"/>
    </source>
</evidence>
<comment type="subcellular location">
    <subcellularLocation>
        <location evidence="4">Cell membrane</location>
        <topology evidence="4">Multi-pass membrane protein</topology>
    </subcellularLocation>
</comment>
<dbReference type="AlphaFoldDB" id="A0A0S7XVT2"/>
<dbReference type="InterPro" id="IPR001045">
    <property type="entry name" value="Spermi_synthase"/>
</dbReference>
<dbReference type="PROSITE" id="PS51006">
    <property type="entry name" value="PABS_2"/>
    <property type="match status" value="1"/>
</dbReference>
<evidence type="ECO:0000256" key="4">
    <source>
        <dbReference type="HAMAP-Rule" id="MF_00198"/>
    </source>
</evidence>
<evidence type="ECO:0000256" key="5">
    <source>
        <dbReference type="PROSITE-ProRule" id="PRU00354"/>
    </source>
</evidence>
<dbReference type="Proteomes" id="UP000051861">
    <property type="component" value="Unassembled WGS sequence"/>
</dbReference>
<dbReference type="EC" id="2.5.1.16" evidence="4"/>
<keyword evidence="4" id="KW-1133">Transmembrane helix</keyword>
<comment type="caution">
    <text evidence="4 5">Lacks conserved residue(s) required for the propagation of feature annotation.</text>
</comment>
<dbReference type="GO" id="GO:0005886">
    <property type="term" value="C:plasma membrane"/>
    <property type="evidence" value="ECO:0007669"/>
    <property type="project" value="UniProtKB-SubCell"/>
</dbReference>
<dbReference type="Gene3D" id="3.40.50.150">
    <property type="entry name" value="Vaccinia Virus protein VP39"/>
    <property type="match status" value="1"/>
</dbReference>
<dbReference type="EMBL" id="LIZX01000082">
    <property type="protein sequence ID" value="KPJ66367.1"/>
    <property type="molecule type" value="Genomic_DNA"/>
</dbReference>
<feature type="transmembrane region" description="Helical" evidence="4">
    <location>
        <begin position="161"/>
        <end position="194"/>
    </location>
</feature>
<feature type="transmembrane region" description="Helical" evidence="4">
    <location>
        <begin position="9"/>
        <end position="30"/>
    </location>
</feature>
<evidence type="ECO:0000256" key="2">
    <source>
        <dbReference type="ARBA" id="ARBA00022679"/>
    </source>
</evidence>
<feature type="transmembrane region" description="Helical" evidence="4">
    <location>
        <begin position="206"/>
        <end position="229"/>
    </location>
</feature>
<comment type="pathway">
    <text evidence="4">Amine and polyamine biosynthesis; spermidine biosynthesis; spermidine from putrescine: step 1/1.</text>
</comment>
<evidence type="ECO:0000256" key="3">
    <source>
        <dbReference type="ARBA" id="ARBA00023115"/>
    </source>
</evidence>
<proteinExistence type="inferred from homology"/>
<keyword evidence="2 4" id="KW-0808">Transferase</keyword>
<dbReference type="NCBIfam" id="NF037959">
    <property type="entry name" value="MFS_SpdSyn"/>
    <property type="match status" value="1"/>
</dbReference>
<feature type="transmembrane region" description="Helical" evidence="4">
    <location>
        <begin position="622"/>
        <end position="641"/>
    </location>
</feature>
<comment type="subunit">
    <text evidence="4">Homodimer or homotetramer.</text>
</comment>
<feature type="transmembrane region" description="Helical" evidence="4">
    <location>
        <begin position="647"/>
        <end position="665"/>
    </location>
</feature>
<reference evidence="7 8" key="1">
    <citation type="journal article" date="2015" name="Microbiome">
        <title>Genomic resolution of linkages in carbon, nitrogen, and sulfur cycling among widespread estuary sediment bacteria.</title>
        <authorList>
            <person name="Baker B.J."/>
            <person name="Lazar C.S."/>
            <person name="Teske A.P."/>
            <person name="Dick G.J."/>
        </authorList>
    </citation>
    <scope>NUCLEOTIDE SEQUENCE [LARGE SCALE GENOMIC DNA]</scope>
    <source>
        <strain evidence="7">DG_54_3</strain>
    </source>
</reference>
<feature type="transmembrane region" description="Helical" evidence="4">
    <location>
        <begin position="586"/>
        <end position="610"/>
    </location>
</feature>
<evidence type="ECO:0000256" key="1">
    <source>
        <dbReference type="ARBA" id="ARBA00007867"/>
    </source>
</evidence>
<feature type="transmembrane region" description="Helical" evidence="4">
    <location>
        <begin position="113"/>
        <end position="140"/>
    </location>
</feature>
<comment type="caution">
    <text evidence="4">Lacks the conserved Asp active site.</text>
</comment>
<feature type="transmembrane region" description="Helical" evidence="4">
    <location>
        <begin position="677"/>
        <end position="701"/>
    </location>
</feature>
<comment type="catalytic activity">
    <reaction evidence="4">
        <text>S-adenosyl 3-(methylsulfanyl)propylamine + putrescine = S-methyl-5'-thioadenosine + spermidine + H(+)</text>
        <dbReference type="Rhea" id="RHEA:12721"/>
        <dbReference type="ChEBI" id="CHEBI:15378"/>
        <dbReference type="ChEBI" id="CHEBI:17509"/>
        <dbReference type="ChEBI" id="CHEBI:57443"/>
        <dbReference type="ChEBI" id="CHEBI:57834"/>
        <dbReference type="ChEBI" id="CHEBI:326268"/>
        <dbReference type="EC" id="2.5.1.16"/>
    </reaction>
</comment>
<comment type="similarity">
    <text evidence="1 4">Belongs to the spermidine/spermine synthase family.</text>
</comment>
<dbReference type="Pfam" id="PF01564">
    <property type="entry name" value="Spermine_synth"/>
    <property type="match status" value="1"/>
</dbReference>
<keyword evidence="4" id="KW-1003">Cell membrane</keyword>
<keyword evidence="4" id="KW-0745">Spermidine biosynthesis</keyword>
<dbReference type="InterPro" id="IPR029063">
    <property type="entry name" value="SAM-dependent_MTases_sf"/>
</dbReference>
<feature type="binding site" evidence="4">
    <location>
        <begin position="347"/>
        <end position="348"/>
    </location>
    <ligand>
        <name>S-methyl-5'-thioadenosine</name>
        <dbReference type="ChEBI" id="CHEBI:17509"/>
    </ligand>
</feature>
<dbReference type="CDD" id="cd02440">
    <property type="entry name" value="AdoMet_MTases"/>
    <property type="match status" value="1"/>
</dbReference>
<comment type="function">
    <text evidence="4">Catalyzes the irreversible transfer of a propylamine group from the amino donor S-adenosylmethioninamine (decarboxy-AdoMet) to putrescine (1,4-diaminobutane) to yield spermidine.</text>
</comment>
<gene>
    <name evidence="4" type="primary">speE</name>
    <name evidence="7" type="ORF">AMJ44_08435</name>
</gene>
<dbReference type="GO" id="GO:0010487">
    <property type="term" value="F:thermospermine synthase activity"/>
    <property type="evidence" value="ECO:0007669"/>
    <property type="project" value="UniProtKB-ARBA"/>
</dbReference>
<evidence type="ECO:0000313" key="8">
    <source>
        <dbReference type="Proteomes" id="UP000051861"/>
    </source>
</evidence>
<dbReference type="HAMAP" id="MF_00198">
    <property type="entry name" value="Spermidine_synth"/>
    <property type="match status" value="1"/>
</dbReference>
<dbReference type="GO" id="GO:0008295">
    <property type="term" value="P:spermidine biosynthetic process"/>
    <property type="evidence" value="ECO:0007669"/>
    <property type="project" value="UniProtKB-UniRule"/>
</dbReference>
<keyword evidence="3 4" id="KW-0620">Polyamine biosynthesis</keyword>
<feature type="binding site" evidence="4">
    <location>
        <position position="322"/>
    </location>
    <ligand>
        <name>S-methyl-5'-thioadenosine</name>
        <dbReference type="ChEBI" id="CHEBI:17509"/>
    </ligand>
</feature>
<protein>
    <recommendedName>
        <fullName evidence="4">Polyamine aminopropyltransferase</fullName>
    </recommendedName>
    <alternativeName>
        <fullName evidence="4">Putrescine aminopropyltransferase</fullName>
        <shortName evidence="4">PAPT</shortName>
    </alternativeName>
    <alternativeName>
        <fullName evidence="4">Spermidine synthase</fullName>
        <shortName evidence="4">SPDS</shortName>
        <shortName evidence="4">SPDSY</shortName>
        <ecNumber evidence="4">2.5.1.16</ecNumber>
    </alternativeName>
</protein>
<dbReference type="InterPro" id="IPR030374">
    <property type="entry name" value="PABS"/>
</dbReference>
<name>A0A0S7XVT2_UNCSA</name>
<dbReference type="GO" id="GO:0004766">
    <property type="term" value="F:spermidine synthase activity"/>
    <property type="evidence" value="ECO:0007669"/>
    <property type="project" value="UniProtKB-UniRule"/>
</dbReference>
<evidence type="ECO:0000259" key="6">
    <source>
        <dbReference type="PROSITE" id="PS51006"/>
    </source>
</evidence>
<feature type="domain" description="PABS" evidence="6">
    <location>
        <begin position="217"/>
        <end position="451"/>
    </location>
</feature>